<proteinExistence type="evidence at transcript level"/>
<sequence>MISAKRLLAMARKWQKLVAKKQRRISLPRSGEDLPSPPVAKQGHFVVYTVDKKRFEFPLKYLRSNIFVQLFRMSELEFGLPTHGPITLPCEGLFLEHVVSIVKEGQV</sequence>
<dbReference type="InterPro" id="IPR003676">
    <property type="entry name" value="SAUR_fam"/>
</dbReference>
<protein>
    <submittedName>
        <fullName evidence="2">Small auxin up regulated protein</fullName>
    </submittedName>
</protein>
<evidence type="ECO:0000313" key="2">
    <source>
        <dbReference type="EMBL" id="AMQ09593.1"/>
    </source>
</evidence>
<dbReference type="EMBL" id="KR076507">
    <property type="protein sequence ID" value="AMQ09593.1"/>
    <property type="molecule type" value="mRNA"/>
</dbReference>
<organism evidence="2">
    <name type="scientific">Boehmeria nivea</name>
    <name type="common">Chinese grass</name>
    <name type="synonym">Urtica nivea</name>
    <dbReference type="NCBI Taxonomy" id="83906"/>
    <lineage>
        <taxon>Eukaryota</taxon>
        <taxon>Viridiplantae</taxon>
        <taxon>Streptophyta</taxon>
        <taxon>Embryophyta</taxon>
        <taxon>Tracheophyta</taxon>
        <taxon>Spermatophyta</taxon>
        <taxon>Magnoliopsida</taxon>
        <taxon>eudicotyledons</taxon>
        <taxon>Gunneridae</taxon>
        <taxon>Pentapetalae</taxon>
        <taxon>rosids</taxon>
        <taxon>fabids</taxon>
        <taxon>Rosales</taxon>
        <taxon>Urticaceae</taxon>
        <taxon>Boehmeria</taxon>
    </lineage>
</organism>
<comment type="similarity">
    <text evidence="1">Belongs to the ARG7 family.</text>
</comment>
<accession>A0A172J246</accession>
<evidence type="ECO:0000256" key="1">
    <source>
        <dbReference type="ARBA" id="ARBA00006974"/>
    </source>
</evidence>
<gene>
    <name evidence="2" type="primary">SAUR68</name>
</gene>
<dbReference type="AlphaFoldDB" id="A0A172J246"/>
<dbReference type="GO" id="GO:0009733">
    <property type="term" value="P:response to auxin"/>
    <property type="evidence" value="ECO:0007669"/>
    <property type="project" value="InterPro"/>
</dbReference>
<dbReference type="PANTHER" id="PTHR31175">
    <property type="entry name" value="AUXIN-RESPONSIVE FAMILY PROTEIN"/>
    <property type="match status" value="1"/>
</dbReference>
<name>A0A172J246_BOENI</name>
<reference evidence="2" key="1">
    <citation type="journal article" date="2016" name="J. Genet.">
        <title>Identification of small auxin-up RNA (SAUR) genes in Urticales plants: mulberry (Morus notabilis), hemp (Cannabis sativa) and ramie (Boehmeria nivea).</title>
        <authorList>
            <person name="Huang X."/>
            <person name="Bao Y."/>
            <person name="Wang B.O."/>
            <person name="Liu L."/>
            <person name="Chen J."/>
            <person name="Dai L."/>
            <person name="Baloch S.U."/>
            <person name="Peng D."/>
        </authorList>
    </citation>
    <scope>NUCLEOTIDE SEQUENCE</scope>
</reference>
<dbReference type="Pfam" id="PF02519">
    <property type="entry name" value="Auxin_inducible"/>
    <property type="match status" value="1"/>
</dbReference>